<name>A0A482WYP9_LAOST</name>
<dbReference type="CDD" id="cd00170">
    <property type="entry name" value="SEC14"/>
    <property type="match status" value="1"/>
</dbReference>
<dbReference type="STRING" id="195883.A0A482WYP9"/>
<comment type="caution">
    <text evidence="3">The sequence shown here is derived from an EMBL/GenBank/DDBJ whole genome shotgun (WGS) entry which is preliminary data.</text>
</comment>
<sequence>MAAALTADQEQATKSFIEVVNKLRRRRGGGGGGGDGGAGGGVSWSTAVKFLAARKFDVGRALALYEQHEATRQREGLLQLDPYKEPLASELATGKFTILPTRDATGAAIAVFTACIHSPQISSHQTTLQGVVYQLDVALESVDTQRCGLVFIYDMSDSKYSNFDYDLSQKILTLLKGGYPAKLKKVLIVTAPLWFKAPFRILRLFVREKLRDRVFTVSVPQLLLHIRRESLPRRLGGSLDVAHHAWLLHLSQVHYAPPQQHPPPPHHLPPPPPPALDNSAPATNNHQAKALFRYSLVRTLLSTLMKQGAVSPLPAASSASSGFSDDDSLHCDGGGGSGGGLGIEQFVEAVQAKGRQGLCAEYADIKARPPQGTFNHAK</sequence>
<feature type="region of interest" description="Disordered" evidence="1">
    <location>
        <begin position="257"/>
        <end position="282"/>
    </location>
</feature>
<dbReference type="SUPFAM" id="SSF52087">
    <property type="entry name" value="CRAL/TRIO domain"/>
    <property type="match status" value="1"/>
</dbReference>
<dbReference type="EMBL" id="QKKF02022116">
    <property type="protein sequence ID" value="RZF38623.1"/>
    <property type="molecule type" value="Genomic_DNA"/>
</dbReference>
<proteinExistence type="predicted"/>
<reference evidence="3 4" key="1">
    <citation type="journal article" date="2017" name="Gigascience">
        <title>Genome sequence of the small brown planthopper, Laodelphax striatellus.</title>
        <authorList>
            <person name="Zhu J."/>
            <person name="Jiang F."/>
            <person name="Wang X."/>
            <person name="Yang P."/>
            <person name="Bao Y."/>
            <person name="Zhao W."/>
            <person name="Wang W."/>
            <person name="Lu H."/>
            <person name="Wang Q."/>
            <person name="Cui N."/>
            <person name="Li J."/>
            <person name="Chen X."/>
            <person name="Luo L."/>
            <person name="Yu J."/>
            <person name="Kang L."/>
            <person name="Cui F."/>
        </authorList>
    </citation>
    <scope>NUCLEOTIDE SEQUENCE [LARGE SCALE GENOMIC DNA]</scope>
    <source>
        <strain evidence="3">Lst14</strain>
    </source>
</reference>
<dbReference type="GO" id="GO:0016020">
    <property type="term" value="C:membrane"/>
    <property type="evidence" value="ECO:0007669"/>
    <property type="project" value="TreeGrafter"/>
</dbReference>
<dbReference type="InterPro" id="IPR036273">
    <property type="entry name" value="CRAL/TRIO_N_dom_sf"/>
</dbReference>
<feature type="compositionally biased region" description="Pro residues" evidence="1">
    <location>
        <begin position="259"/>
        <end position="275"/>
    </location>
</feature>
<gene>
    <name evidence="3" type="ORF">LSTR_LSTR010722</name>
</gene>
<dbReference type="Pfam" id="PF00650">
    <property type="entry name" value="CRAL_TRIO"/>
    <property type="match status" value="1"/>
</dbReference>
<dbReference type="PANTHER" id="PTHR10174">
    <property type="entry name" value="ALPHA-TOCOPHEROL TRANSFER PROTEIN-RELATED"/>
    <property type="match status" value="1"/>
</dbReference>
<organism evidence="3 4">
    <name type="scientific">Laodelphax striatellus</name>
    <name type="common">Small brown planthopper</name>
    <name type="synonym">Delphax striatella</name>
    <dbReference type="NCBI Taxonomy" id="195883"/>
    <lineage>
        <taxon>Eukaryota</taxon>
        <taxon>Metazoa</taxon>
        <taxon>Ecdysozoa</taxon>
        <taxon>Arthropoda</taxon>
        <taxon>Hexapoda</taxon>
        <taxon>Insecta</taxon>
        <taxon>Pterygota</taxon>
        <taxon>Neoptera</taxon>
        <taxon>Paraneoptera</taxon>
        <taxon>Hemiptera</taxon>
        <taxon>Auchenorrhyncha</taxon>
        <taxon>Fulgoroidea</taxon>
        <taxon>Delphacidae</taxon>
        <taxon>Criomorphinae</taxon>
        <taxon>Laodelphax</taxon>
    </lineage>
</organism>
<dbReference type="InterPro" id="IPR036865">
    <property type="entry name" value="CRAL-TRIO_dom_sf"/>
</dbReference>
<dbReference type="Gene3D" id="3.40.525.10">
    <property type="entry name" value="CRAL-TRIO lipid binding domain"/>
    <property type="match status" value="1"/>
</dbReference>
<dbReference type="SMART" id="SM00516">
    <property type="entry name" value="SEC14"/>
    <property type="match status" value="1"/>
</dbReference>
<dbReference type="PANTHER" id="PTHR10174:SF208">
    <property type="entry name" value="CRAL-TRIO DOMAIN-CONTAINING PROTEIN DDB_G0278031"/>
    <property type="match status" value="1"/>
</dbReference>
<dbReference type="PROSITE" id="PS50191">
    <property type="entry name" value="CRAL_TRIO"/>
    <property type="match status" value="1"/>
</dbReference>
<dbReference type="SMR" id="A0A482WYP9"/>
<dbReference type="PRINTS" id="PR00180">
    <property type="entry name" value="CRETINALDHBP"/>
</dbReference>
<keyword evidence="4" id="KW-1185">Reference proteome</keyword>
<feature type="domain" description="CRAL-TRIO" evidence="2">
    <location>
        <begin position="84"/>
        <end position="243"/>
    </location>
</feature>
<accession>A0A482WYP9</accession>
<evidence type="ECO:0000313" key="3">
    <source>
        <dbReference type="EMBL" id="RZF38623.1"/>
    </source>
</evidence>
<dbReference type="InterPro" id="IPR001251">
    <property type="entry name" value="CRAL-TRIO_dom"/>
</dbReference>
<evidence type="ECO:0000313" key="4">
    <source>
        <dbReference type="Proteomes" id="UP000291343"/>
    </source>
</evidence>
<protein>
    <recommendedName>
        <fullName evidence="2">CRAL-TRIO domain-containing protein</fullName>
    </recommendedName>
</protein>
<dbReference type="FunFam" id="3.40.525.10:FF:000005">
    <property type="entry name" value="Tyrosine-protein phosphatase non-receptor type 9"/>
    <property type="match status" value="1"/>
</dbReference>
<dbReference type="FunCoup" id="A0A482WYP9">
    <property type="interactions" value="876"/>
</dbReference>
<dbReference type="InterPro" id="IPR011074">
    <property type="entry name" value="CRAL/TRIO_N_dom"/>
</dbReference>
<dbReference type="SMART" id="SM01100">
    <property type="entry name" value="CRAL_TRIO_N"/>
    <property type="match status" value="1"/>
</dbReference>
<dbReference type="SUPFAM" id="SSF46938">
    <property type="entry name" value="CRAL/TRIO N-terminal domain"/>
    <property type="match status" value="1"/>
</dbReference>
<evidence type="ECO:0000256" key="1">
    <source>
        <dbReference type="SAM" id="MobiDB-lite"/>
    </source>
</evidence>
<dbReference type="GO" id="GO:1902936">
    <property type="term" value="F:phosphatidylinositol bisphosphate binding"/>
    <property type="evidence" value="ECO:0007669"/>
    <property type="project" value="TreeGrafter"/>
</dbReference>
<feature type="region of interest" description="Disordered" evidence="1">
    <location>
        <begin position="313"/>
        <end position="336"/>
    </location>
</feature>
<dbReference type="OrthoDB" id="10051650at2759"/>
<dbReference type="Proteomes" id="UP000291343">
    <property type="component" value="Unassembled WGS sequence"/>
</dbReference>
<dbReference type="AlphaFoldDB" id="A0A482WYP9"/>
<evidence type="ECO:0000259" key="2">
    <source>
        <dbReference type="PROSITE" id="PS50191"/>
    </source>
</evidence>
<dbReference type="InParanoid" id="A0A482WYP9"/>